<keyword evidence="2" id="KW-1185">Reference proteome</keyword>
<accession>A0A5J9SMA0</accession>
<dbReference type="AlphaFoldDB" id="A0A5J9SMA0"/>
<organism evidence="1 2">
    <name type="scientific">Eragrostis curvula</name>
    <name type="common">weeping love grass</name>
    <dbReference type="NCBI Taxonomy" id="38414"/>
    <lineage>
        <taxon>Eukaryota</taxon>
        <taxon>Viridiplantae</taxon>
        <taxon>Streptophyta</taxon>
        <taxon>Embryophyta</taxon>
        <taxon>Tracheophyta</taxon>
        <taxon>Spermatophyta</taxon>
        <taxon>Magnoliopsida</taxon>
        <taxon>Liliopsida</taxon>
        <taxon>Poales</taxon>
        <taxon>Poaceae</taxon>
        <taxon>PACMAD clade</taxon>
        <taxon>Chloridoideae</taxon>
        <taxon>Eragrostideae</taxon>
        <taxon>Eragrostidinae</taxon>
        <taxon>Eragrostis</taxon>
    </lineage>
</organism>
<evidence type="ECO:0000313" key="2">
    <source>
        <dbReference type="Proteomes" id="UP000324897"/>
    </source>
</evidence>
<evidence type="ECO:0000313" key="1">
    <source>
        <dbReference type="EMBL" id="TVU00111.1"/>
    </source>
</evidence>
<sequence length="74" mass="8324">MPQLIDPHTTLWQKLETIPMTSDQRVLVGEHLFSKENKDGCALNIFCGCPTKRTRNVSGAAVMNNVRNSKQQPQ</sequence>
<gene>
    <name evidence="1" type="ORF">EJB05_54479</name>
</gene>
<proteinExistence type="predicted"/>
<comment type="caution">
    <text evidence="1">The sequence shown here is derived from an EMBL/GenBank/DDBJ whole genome shotgun (WGS) entry which is preliminary data.</text>
</comment>
<feature type="non-terminal residue" evidence="1">
    <location>
        <position position="1"/>
    </location>
</feature>
<protein>
    <submittedName>
        <fullName evidence="1">Uncharacterized protein</fullName>
    </submittedName>
</protein>
<dbReference type="Gramene" id="TVU00111">
    <property type="protein sequence ID" value="TVU00111"/>
    <property type="gene ID" value="EJB05_54479"/>
</dbReference>
<dbReference type="EMBL" id="RWGY01000634">
    <property type="protein sequence ID" value="TVU00111.1"/>
    <property type="molecule type" value="Genomic_DNA"/>
</dbReference>
<name>A0A5J9SMA0_9POAL</name>
<dbReference type="Proteomes" id="UP000324897">
    <property type="component" value="Unassembled WGS sequence"/>
</dbReference>
<reference evidence="1 2" key="1">
    <citation type="journal article" date="2019" name="Sci. Rep.">
        <title>A high-quality genome of Eragrostis curvula grass provides insights into Poaceae evolution and supports new strategies to enhance forage quality.</title>
        <authorList>
            <person name="Carballo J."/>
            <person name="Santos B.A.C.M."/>
            <person name="Zappacosta D."/>
            <person name="Garbus I."/>
            <person name="Selva J.P."/>
            <person name="Gallo C.A."/>
            <person name="Diaz A."/>
            <person name="Albertini E."/>
            <person name="Caccamo M."/>
            <person name="Echenique V."/>
        </authorList>
    </citation>
    <scope>NUCLEOTIDE SEQUENCE [LARGE SCALE GENOMIC DNA]</scope>
    <source>
        <strain evidence="2">cv. Victoria</strain>
        <tissue evidence="1">Leaf</tissue>
    </source>
</reference>